<evidence type="ECO:0000313" key="2">
    <source>
        <dbReference type="EMBL" id="CAE8705681.1"/>
    </source>
</evidence>
<dbReference type="Proteomes" id="UP000626109">
    <property type="component" value="Unassembled WGS sequence"/>
</dbReference>
<sequence length="258" mass="28357">MDLTSVSFDDQSCMTSSVTSNLRQRPMAPRVHRLKKLWGHKGELAPAVRYPPFNSLTPRQKAESPRIPGALYKMYKYPEVAESDVRKWMASLPHNEQELRRALRTQLPGAGGGGGSSASGCSPPLSARSGAASSSASGVSFGEEPEERLLQRRQEQAAKLEELVRKVRPSVGTDSDLIRSGMVRLQKLREPLPVISQAMNAVQEEQTAEQHSEEEGDAGGLDNTPVRNEVENKATQDEDWQWKATAREISVPAGGRKQ</sequence>
<protein>
    <submittedName>
        <fullName evidence="2">Uncharacterized protein</fullName>
    </submittedName>
</protein>
<gene>
    <name evidence="2" type="ORF">PGLA2088_LOCUS33829</name>
</gene>
<feature type="region of interest" description="Disordered" evidence="1">
    <location>
        <begin position="198"/>
        <end position="258"/>
    </location>
</feature>
<dbReference type="EMBL" id="CAJNNW010031025">
    <property type="protein sequence ID" value="CAE8705681.1"/>
    <property type="molecule type" value="Genomic_DNA"/>
</dbReference>
<evidence type="ECO:0000256" key="1">
    <source>
        <dbReference type="SAM" id="MobiDB-lite"/>
    </source>
</evidence>
<reference evidence="2" key="1">
    <citation type="submission" date="2021-02" db="EMBL/GenBank/DDBJ databases">
        <authorList>
            <person name="Dougan E. K."/>
            <person name="Rhodes N."/>
            <person name="Thang M."/>
            <person name="Chan C."/>
        </authorList>
    </citation>
    <scope>NUCLEOTIDE SEQUENCE</scope>
</reference>
<organism evidence="2 3">
    <name type="scientific">Polarella glacialis</name>
    <name type="common">Dinoflagellate</name>
    <dbReference type="NCBI Taxonomy" id="89957"/>
    <lineage>
        <taxon>Eukaryota</taxon>
        <taxon>Sar</taxon>
        <taxon>Alveolata</taxon>
        <taxon>Dinophyceae</taxon>
        <taxon>Suessiales</taxon>
        <taxon>Suessiaceae</taxon>
        <taxon>Polarella</taxon>
    </lineage>
</organism>
<dbReference type="AlphaFoldDB" id="A0A813KQU4"/>
<feature type="compositionally biased region" description="Low complexity" evidence="1">
    <location>
        <begin position="118"/>
        <end position="140"/>
    </location>
</feature>
<evidence type="ECO:0000313" key="3">
    <source>
        <dbReference type="Proteomes" id="UP000626109"/>
    </source>
</evidence>
<feature type="region of interest" description="Disordered" evidence="1">
    <location>
        <begin position="106"/>
        <end position="154"/>
    </location>
</feature>
<name>A0A813KQU4_POLGL</name>
<accession>A0A813KQU4</accession>
<comment type="caution">
    <text evidence="2">The sequence shown here is derived from an EMBL/GenBank/DDBJ whole genome shotgun (WGS) entry which is preliminary data.</text>
</comment>
<proteinExistence type="predicted"/>